<organism evidence="2 3">
    <name type="scientific">Cochleicola gelatinilyticus</name>
    <dbReference type="NCBI Taxonomy" id="1763537"/>
    <lineage>
        <taxon>Bacteria</taxon>
        <taxon>Pseudomonadati</taxon>
        <taxon>Bacteroidota</taxon>
        <taxon>Flavobacteriia</taxon>
        <taxon>Flavobacteriales</taxon>
        <taxon>Flavobacteriaceae</taxon>
        <taxon>Cochleicola</taxon>
    </lineage>
</organism>
<gene>
    <name evidence="2" type="ORF">ULVI_07660</name>
</gene>
<accession>A0A167I395</accession>
<comment type="caution">
    <text evidence="2">The sequence shown here is derived from an EMBL/GenBank/DDBJ whole genome shotgun (WGS) entry which is preliminary data.</text>
</comment>
<dbReference type="AlphaFoldDB" id="A0A167I395"/>
<evidence type="ECO:0000313" key="2">
    <source>
        <dbReference type="EMBL" id="OAB79257.1"/>
    </source>
</evidence>
<feature type="signal peptide" evidence="1">
    <location>
        <begin position="1"/>
        <end position="22"/>
    </location>
</feature>
<dbReference type="PROSITE" id="PS51257">
    <property type="entry name" value="PROKAR_LIPOPROTEIN"/>
    <property type="match status" value="1"/>
</dbReference>
<evidence type="ECO:0008006" key="4">
    <source>
        <dbReference type="Google" id="ProtNLM"/>
    </source>
</evidence>
<evidence type="ECO:0000256" key="1">
    <source>
        <dbReference type="SAM" id="SignalP"/>
    </source>
</evidence>
<dbReference type="OrthoDB" id="947352at2"/>
<proteinExistence type="predicted"/>
<reference evidence="2 3" key="1">
    <citation type="submission" date="2016-02" db="EMBL/GenBank/DDBJ databases">
        <title>Ulvibacter sp. LPB0005, isolated from Thais luteostoma.</title>
        <authorList>
            <person name="Shin S.-K."/>
            <person name="Yi H."/>
        </authorList>
    </citation>
    <scope>NUCLEOTIDE SEQUENCE [LARGE SCALE GENOMIC DNA]</scope>
    <source>
        <strain evidence="2 3">LPB0005</strain>
    </source>
</reference>
<dbReference type="EMBL" id="LRXL01000032">
    <property type="protein sequence ID" value="OAB79257.1"/>
    <property type="molecule type" value="Genomic_DNA"/>
</dbReference>
<sequence length="234" mass="26728">MKKTLLIGIGIALLTVGCGAPASVSRTVKFSPKNDEITTTPSLKEYLETNPNPKIVLRTSSRLNTDNVTEKEQNSYLYNAIESELLKSGFIVRDRQLFDKIVTNSDNNNNYENLKAKSDTDLIIELTNLDRSIEYQTNKYYDSKGREKTSSVLAGKRYYGATIEFKVIMINTNEFAGIYKFNYVPCVNGCDYGPTKRYTRRELDEMKSYEAVEENRLIEFVKNATNQLVSEMRN</sequence>
<name>A0A167I395_9FLAO</name>
<keyword evidence="1" id="KW-0732">Signal</keyword>
<protein>
    <recommendedName>
        <fullName evidence="4">Lipoprotein</fullName>
    </recommendedName>
</protein>
<evidence type="ECO:0000313" key="3">
    <source>
        <dbReference type="Proteomes" id="UP000077013"/>
    </source>
</evidence>
<dbReference type="RefSeq" id="WP_068591465.1">
    <property type="nucleotide sequence ID" value="NZ_LRXL01000032.1"/>
</dbReference>
<dbReference type="Proteomes" id="UP000077013">
    <property type="component" value="Unassembled WGS sequence"/>
</dbReference>
<keyword evidence="3" id="KW-1185">Reference proteome</keyword>
<feature type="chain" id="PRO_5007887947" description="Lipoprotein" evidence="1">
    <location>
        <begin position="23"/>
        <end position="234"/>
    </location>
</feature>